<dbReference type="Gene3D" id="3.40.1090.10">
    <property type="entry name" value="Cytosolic phospholipase A2 catalytic domain"/>
    <property type="match status" value="2"/>
</dbReference>
<evidence type="ECO:0000259" key="6">
    <source>
        <dbReference type="PROSITE" id="PS51635"/>
    </source>
</evidence>
<comment type="similarity">
    <text evidence="1">Belongs to the NTE family.</text>
</comment>
<dbReference type="RefSeq" id="WP_160545693.1">
    <property type="nucleotide sequence ID" value="NZ_JBHLUU010000016.1"/>
</dbReference>
<feature type="active site" description="Nucleophile" evidence="5">
    <location>
        <position position="41"/>
    </location>
</feature>
<reference evidence="7 8" key="1">
    <citation type="submission" date="2024-09" db="EMBL/GenBank/DDBJ databases">
        <authorList>
            <person name="Sun Q."/>
            <person name="Mori K."/>
        </authorList>
    </citation>
    <scope>NUCLEOTIDE SEQUENCE [LARGE SCALE GENOMIC DNA]</scope>
    <source>
        <strain evidence="7 8">CGMCC 1.9126</strain>
    </source>
</reference>
<name>A0ABV6KNE4_9BACI</name>
<evidence type="ECO:0000256" key="4">
    <source>
        <dbReference type="ARBA" id="ARBA00023098"/>
    </source>
</evidence>
<dbReference type="InterPro" id="IPR001423">
    <property type="entry name" value="LysoPLipase_patatin_CS"/>
</dbReference>
<gene>
    <name evidence="7" type="ORF">ACFFHF_05980</name>
</gene>
<feature type="short sequence motif" description="DGA/G" evidence="5">
    <location>
        <begin position="153"/>
        <end position="155"/>
    </location>
</feature>
<evidence type="ECO:0000256" key="1">
    <source>
        <dbReference type="ARBA" id="ARBA00006636"/>
    </source>
</evidence>
<dbReference type="SUPFAM" id="SSF52151">
    <property type="entry name" value="FabD/lysophospholipase-like"/>
    <property type="match status" value="1"/>
</dbReference>
<dbReference type="Pfam" id="PF01734">
    <property type="entry name" value="Patatin"/>
    <property type="match status" value="1"/>
</dbReference>
<organism evidence="7 8">
    <name type="scientific">Robertmurraya beringensis</name>
    <dbReference type="NCBI Taxonomy" id="641660"/>
    <lineage>
        <taxon>Bacteria</taxon>
        <taxon>Bacillati</taxon>
        <taxon>Bacillota</taxon>
        <taxon>Bacilli</taxon>
        <taxon>Bacillales</taxon>
        <taxon>Bacillaceae</taxon>
        <taxon>Robertmurraya</taxon>
    </lineage>
</organism>
<evidence type="ECO:0000256" key="5">
    <source>
        <dbReference type="PROSITE-ProRule" id="PRU01161"/>
    </source>
</evidence>
<dbReference type="Proteomes" id="UP001589738">
    <property type="component" value="Unassembled WGS sequence"/>
</dbReference>
<protein>
    <submittedName>
        <fullName evidence="7">Patatin-like phospholipase family protein</fullName>
    </submittedName>
</protein>
<comment type="caution">
    <text evidence="7">The sequence shown here is derived from an EMBL/GenBank/DDBJ whole genome shotgun (WGS) entry which is preliminary data.</text>
</comment>
<sequence>MSRPKIGLALGSGGARGFAHLGVIKVLQAEGIPIDFVAGSSMGALVGCFYGAGLDVERLYKLSKAFKRKYYLDYTVPKMGFVAGKRVKELIRVFTHGKNIEELDIPVAVIATDLMTGEKVVFRQGPIADAVRASISIPGIFVPEKHNGRLLVDGGVVDRIPVSVVEDMGADIIVAVDVSPVKSTAEITTIYDVIMQSIDIMQMELVSNREVKSDIMIRPPVQMFNSRAFTNIEEIIAIGEEEALKTVPKIKELLSNWKGY</sequence>
<evidence type="ECO:0000256" key="3">
    <source>
        <dbReference type="ARBA" id="ARBA00022963"/>
    </source>
</evidence>
<dbReference type="PANTHER" id="PTHR14226">
    <property type="entry name" value="NEUROPATHY TARGET ESTERASE/SWISS CHEESE D.MELANOGASTER"/>
    <property type="match status" value="1"/>
</dbReference>
<dbReference type="PROSITE" id="PS01237">
    <property type="entry name" value="UPF0028"/>
    <property type="match status" value="1"/>
</dbReference>
<proteinExistence type="inferred from homology"/>
<dbReference type="PROSITE" id="PS51635">
    <property type="entry name" value="PNPLA"/>
    <property type="match status" value="1"/>
</dbReference>
<keyword evidence="2 5" id="KW-0378">Hydrolase</keyword>
<comment type="caution">
    <text evidence="5">Lacks conserved residue(s) required for the propagation of feature annotation.</text>
</comment>
<evidence type="ECO:0000313" key="7">
    <source>
        <dbReference type="EMBL" id="MFC0474848.1"/>
    </source>
</evidence>
<feature type="domain" description="PNPLA" evidence="6">
    <location>
        <begin position="8"/>
        <end position="166"/>
    </location>
</feature>
<dbReference type="EMBL" id="JBHLUU010000016">
    <property type="protein sequence ID" value="MFC0474848.1"/>
    <property type="molecule type" value="Genomic_DNA"/>
</dbReference>
<evidence type="ECO:0000313" key="8">
    <source>
        <dbReference type="Proteomes" id="UP001589738"/>
    </source>
</evidence>
<keyword evidence="4 5" id="KW-0443">Lipid metabolism</keyword>
<feature type="active site" description="Proton acceptor" evidence="5">
    <location>
        <position position="153"/>
    </location>
</feature>
<keyword evidence="3 5" id="KW-0442">Lipid degradation</keyword>
<feature type="short sequence motif" description="GXSXG" evidence="5">
    <location>
        <begin position="39"/>
        <end position="43"/>
    </location>
</feature>
<keyword evidence="8" id="KW-1185">Reference proteome</keyword>
<dbReference type="InterPro" id="IPR016035">
    <property type="entry name" value="Acyl_Trfase/lysoPLipase"/>
</dbReference>
<dbReference type="PANTHER" id="PTHR14226:SF76">
    <property type="entry name" value="NTE FAMILY PROTEIN RSSA"/>
    <property type="match status" value="1"/>
</dbReference>
<dbReference type="InterPro" id="IPR002641">
    <property type="entry name" value="PNPLA_dom"/>
</dbReference>
<evidence type="ECO:0000256" key="2">
    <source>
        <dbReference type="ARBA" id="ARBA00022801"/>
    </source>
</evidence>
<accession>A0ABV6KNE4</accession>
<dbReference type="InterPro" id="IPR050301">
    <property type="entry name" value="NTE"/>
</dbReference>